<dbReference type="AlphaFoldDB" id="A0AAN6MZG1"/>
<evidence type="ECO:0000256" key="1">
    <source>
        <dbReference type="ARBA" id="ARBA00023604"/>
    </source>
</evidence>
<dbReference type="EMBL" id="MU853944">
    <property type="protein sequence ID" value="KAK3935063.1"/>
    <property type="molecule type" value="Genomic_DNA"/>
</dbReference>
<name>A0AAN6MZG1_9PEZI</name>
<organism evidence="2 3">
    <name type="scientific">Diplogelasinospora grovesii</name>
    <dbReference type="NCBI Taxonomy" id="303347"/>
    <lineage>
        <taxon>Eukaryota</taxon>
        <taxon>Fungi</taxon>
        <taxon>Dikarya</taxon>
        <taxon>Ascomycota</taxon>
        <taxon>Pezizomycotina</taxon>
        <taxon>Sordariomycetes</taxon>
        <taxon>Sordariomycetidae</taxon>
        <taxon>Sordariales</taxon>
        <taxon>Diplogelasinosporaceae</taxon>
        <taxon>Diplogelasinospora</taxon>
    </lineage>
</organism>
<sequence length="282" mass="32686">MEDATSTVHASLYFLQRDELHKKQRPYTFKFPPNNGCPKSNLTHEKIDGIPVEDMRGREDQFQLEKNGFTILKVDTGLEYDDFFTHEGVNQYFRLMEEVLKTHLGASRVDLFRHCIRKRHPGYPVSDGSTYDYDQPTTVAHVDTSHEGTIDEIRRQYGKEADELLQKRFQWINFWKPLRGPANDWPLVLCDSSLINARKDLAVSDLLYPDLATENSLLYHRGGLRWYYLSDHAPDEIIVFKQSDSMRSACPGVPHASFCNPLTPKDEPPRQSIEGRVMVFYD</sequence>
<dbReference type="NCBIfam" id="NF041278">
    <property type="entry name" value="CmcJ_NvfI_EfuI"/>
    <property type="match status" value="1"/>
</dbReference>
<proteinExistence type="inferred from homology"/>
<evidence type="ECO:0008006" key="4">
    <source>
        <dbReference type="Google" id="ProtNLM"/>
    </source>
</evidence>
<dbReference type="GO" id="GO:0016491">
    <property type="term" value="F:oxidoreductase activity"/>
    <property type="evidence" value="ECO:0007669"/>
    <property type="project" value="InterPro"/>
</dbReference>
<evidence type="ECO:0000313" key="3">
    <source>
        <dbReference type="Proteomes" id="UP001303473"/>
    </source>
</evidence>
<keyword evidence="3" id="KW-1185">Reference proteome</keyword>
<accession>A0AAN6MZG1</accession>
<protein>
    <recommendedName>
        <fullName evidence="4">CmcJ-like methyltransferase</fullName>
    </recommendedName>
</protein>
<dbReference type="PANTHER" id="PTHR34598">
    <property type="entry name" value="BLL6449 PROTEIN"/>
    <property type="match status" value="1"/>
</dbReference>
<reference evidence="3" key="1">
    <citation type="journal article" date="2023" name="Mol. Phylogenet. Evol.">
        <title>Genome-scale phylogeny and comparative genomics of the fungal order Sordariales.</title>
        <authorList>
            <person name="Hensen N."/>
            <person name="Bonometti L."/>
            <person name="Westerberg I."/>
            <person name="Brannstrom I.O."/>
            <person name="Guillou S."/>
            <person name="Cros-Aarteil S."/>
            <person name="Calhoun S."/>
            <person name="Haridas S."/>
            <person name="Kuo A."/>
            <person name="Mondo S."/>
            <person name="Pangilinan J."/>
            <person name="Riley R."/>
            <person name="LaButti K."/>
            <person name="Andreopoulos B."/>
            <person name="Lipzen A."/>
            <person name="Chen C."/>
            <person name="Yan M."/>
            <person name="Daum C."/>
            <person name="Ng V."/>
            <person name="Clum A."/>
            <person name="Steindorff A."/>
            <person name="Ohm R.A."/>
            <person name="Martin F."/>
            <person name="Silar P."/>
            <person name="Natvig D.O."/>
            <person name="Lalanne C."/>
            <person name="Gautier V."/>
            <person name="Ament-Velasquez S.L."/>
            <person name="Kruys A."/>
            <person name="Hutchinson M.I."/>
            <person name="Powell A.J."/>
            <person name="Barry K."/>
            <person name="Miller A.N."/>
            <person name="Grigoriev I.V."/>
            <person name="Debuchy R."/>
            <person name="Gladieux P."/>
            <person name="Hiltunen Thoren M."/>
            <person name="Johannesson H."/>
        </authorList>
    </citation>
    <scope>NUCLEOTIDE SEQUENCE [LARGE SCALE GENOMIC DNA]</scope>
    <source>
        <strain evidence="3">CBS 340.73</strain>
    </source>
</reference>
<comment type="caution">
    <text evidence="2">The sequence shown here is derived from an EMBL/GenBank/DDBJ whole genome shotgun (WGS) entry which is preliminary data.</text>
</comment>
<dbReference type="PANTHER" id="PTHR34598:SF3">
    <property type="entry name" value="OXIDOREDUCTASE AN1597"/>
    <property type="match status" value="1"/>
</dbReference>
<gene>
    <name evidence="2" type="ORF">QBC46DRAFT_424225</name>
</gene>
<evidence type="ECO:0000313" key="2">
    <source>
        <dbReference type="EMBL" id="KAK3935063.1"/>
    </source>
</evidence>
<dbReference type="Proteomes" id="UP001303473">
    <property type="component" value="Unassembled WGS sequence"/>
</dbReference>
<comment type="similarity">
    <text evidence="1">Belongs to the asaB hydroxylase/desaturase family.</text>
</comment>
<dbReference type="InterPro" id="IPR044053">
    <property type="entry name" value="AsaB-like"/>
</dbReference>